<protein>
    <submittedName>
        <fullName evidence="2">Uncharacterized protein</fullName>
    </submittedName>
</protein>
<proteinExistence type="predicted"/>
<feature type="transmembrane region" description="Helical" evidence="1">
    <location>
        <begin position="96"/>
        <end position="117"/>
    </location>
</feature>
<feature type="transmembrane region" description="Helical" evidence="1">
    <location>
        <begin position="354"/>
        <end position="377"/>
    </location>
</feature>
<feature type="transmembrane region" description="Helical" evidence="1">
    <location>
        <begin position="216"/>
        <end position="236"/>
    </location>
</feature>
<dbReference type="AlphaFoldDB" id="A0A345T5T9"/>
<dbReference type="OrthoDB" id="3696477at2"/>
<reference evidence="3" key="1">
    <citation type="submission" date="2018-07" db="EMBL/GenBank/DDBJ databases">
        <title>Streptacidiphilus bronchialis DSM 106435 chromosome.</title>
        <authorList>
            <person name="Batra D."/>
            <person name="Gulvik C.A."/>
        </authorList>
    </citation>
    <scope>NUCLEOTIDE SEQUENCE [LARGE SCALE GENOMIC DNA]</scope>
    <source>
        <strain evidence="3">DSM 106435</strain>
    </source>
</reference>
<evidence type="ECO:0000313" key="2">
    <source>
        <dbReference type="EMBL" id="AXI81344.1"/>
    </source>
</evidence>
<dbReference type="Proteomes" id="UP000249340">
    <property type="component" value="Chromosome"/>
</dbReference>
<dbReference type="KEGG" id="stri:C7M71_011585"/>
<keyword evidence="1" id="KW-0812">Transmembrane</keyword>
<feature type="transmembrane region" description="Helical" evidence="1">
    <location>
        <begin position="189"/>
        <end position="211"/>
    </location>
</feature>
<dbReference type="EMBL" id="CP031264">
    <property type="protein sequence ID" value="AXI81344.1"/>
    <property type="molecule type" value="Genomic_DNA"/>
</dbReference>
<gene>
    <name evidence="2" type="ORF">C7M71_011585</name>
</gene>
<sequence length="468" mass="47877">MALRVIRAPGRPQWAPEDPLDELAERLAEVCAAAVHPYEIAAVLEAAGLTDEQAALRYGRPDSFALAEDLFQRVQRSYPEPKAPAVDPWRGSLWHCLLRGLVFALPGLAYLLAAPLLGSRSYSGGADPGTLALASSVLVGWSWNQALSHRAYSWLGLGARAEAAGCLGVGALLGALLGAAAAAPWGAPGAVVAFAAGQSAYLSAATVLMVLGRQRYLLVAIAPTAAGAGVTLLVDLSPAQRGWTLACSLAVAVALAAGRVLRSRRTGRSPAAVPAARSASLPHGLFGLAVGVLVLLASLGDVWHFGAGGAVNGPSAVALTLSMGAAEWLLYRFRSRSLAGLRVSRTTSEFLARTGRTLIVTLGGYLAALALVGYAAALLWPNAPLLDGLRLPALLLLGAVLWTALLLQAFGAAWPPAAVCAAAAVAETAAMVGHLADPAVLQLAVCGGAALLLVATAQAQLSRVTAHR</sequence>
<accession>A0A345T5T9</accession>
<organism evidence="2 3">
    <name type="scientific">Peterkaempfera bronchialis</name>
    <dbReference type="NCBI Taxonomy" id="2126346"/>
    <lineage>
        <taxon>Bacteria</taxon>
        <taxon>Bacillati</taxon>
        <taxon>Actinomycetota</taxon>
        <taxon>Actinomycetes</taxon>
        <taxon>Kitasatosporales</taxon>
        <taxon>Streptomycetaceae</taxon>
        <taxon>Peterkaempfera</taxon>
    </lineage>
</organism>
<feature type="transmembrane region" description="Helical" evidence="1">
    <location>
        <begin position="439"/>
        <end position="459"/>
    </location>
</feature>
<feature type="transmembrane region" description="Helical" evidence="1">
    <location>
        <begin position="159"/>
        <end position="183"/>
    </location>
</feature>
<feature type="transmembrane region" description="Helical" evidence="1">
    <location>
        <begin position="281"/>
        <end position="303"/>
    </location>
</feature>
<feature type="transmembrane region" description="Helical" evidence="1">
    <location>
        <begin position="242"/>
        <end position="261"/>
    </location>
</feature>
<keyword evidence="1" id="KW-0472">Membrane</keyword>
<keyword evidence="3" id="KW-1185">Reference proteome</keyword>
<evidence type="ECO:0000256" key="1">
    <source>
        <dbReference type="SAM" id="Phobius"/>
    </source>
</evidence>
<evidence type="ECO:0000313" key="3">
    <source>
        <dbReference type="Proteomes" id="UP000249340"/>
    </source>
</evidence>
<feature type="transmembrane region" description="Helical" evidence="1">
    <location>
        <begin position="129"/>
        <end position="147"/>
    </location>
</feature>
<keyword evidence="1" id="KW-1133">Transmembrane helix</keyword>
<feature type="transmembrane region" description="Helical" evidence="1">
    <location>
        <begin position="389"/>
        <end position="407"/>
    </location>
</feature>
<name>A0A345T5T9_9ACTN</name>